<accession>A0ABV9L534</accession>
<dbReference type="RefSeq" id="WP_380001935.1">
    <property type="nucleotide sequence ID" value="NZ_JBHSGN010000170.1"/>
</dbReference>
<feature type="chain" id="PRO_5046438692" evidence="1">
    <location>
        <begin position="22"/>
        <end position="133"/>
    </location>
</feature>
<gene>
    <name evidence="2" type="ORF">ACFO6W_25740</name>
</gene>
<reference evidence="3" key="1">
    <citation type="journal article" date="2019" name="Int. J. Syst. Evol. Microbiol.">
        <title>The Global Catalogue of Microorganisms (GCM) 10K type strain sequencing project: providing services to taxonomists for standard genome sequencing and annotation.</title>
        <authorList>
            <consortium name="The Broad Institute Genomics Platform"/>
            <consortium name="The Broad Institute Genome Sequencing Center for Infectious Disease"/>
            <person name="Wu L."/>
            <person name="Ma J."/>
        </authorList>
    </citation>
    <scope>NUCLEOTIDE SEQUENCE [LARGE SCALE GENOMIC DNA]</scope>
    <source>
        <strain evidence="3">CCUG 66188</strain>
    </source>
</reference>
<name>A0ABV9L534_9BACT</name>
<keyword evidence="1" id="KW-0732">Signal</keyword>
<evidence type="ECO:0000313" key="2">
    <source>
        <dbReference type="EMBL" id="MFC4677088.1"/>
    </source>
</evidence>
<evidence type="ECO:0000256" key="1">
    <source>
        <dbReference type="SAM" id="SignalP"/>
    </source>
</evidence>
<dbReference type="InterPro" id="IPR021638">
    <property type="entry name" value="DUF3244"/>
</dbReference>
<feature type="signal peptide" evidence="1">
    <location>
        <begin position="1"/>
        <end position="21"/>
    </location>
</feature>
<protein>
    <submittedName>
        <fullName evidence="2">DUF3244 domain-containing protein</fullName>
    </submittedName>
</protein>
<dbReference type="Gene3D" id="2.60.40.3080">
    <property type="match status" value="1"/>
</dbReference>
<sequence length="133" mass="14232">MRIKTLFLVFLIFCYGGTGYAATDENVDVALHNAGGPGQGEPIMPLARMITVSPVTVTVTDNVNMDISFRTNLGVVNVIIKDEAGMVHYMKNVNASKSVNLSVDISILPSGTYTVSLENAGGTLKKYGTFEVN</sequence>
<organism evidence="2 3">
    <name type="scientific">Dysgonomonas termitidis</name>
    <dbReference type="NCBI Taxonomy" id="1516126"/>
    <lineage>
        <taxon>Bacteria</taxon>
        <taxon>Pseudomonadati</taxon>
        <taxon>Bacteroidota</taxon>
        <taxon>Bacteroidia</taxon>
        <taxon>Bacteroidales</taxon>
        <taxon>Dysgonomonadaceae</taxon>
        <taxon>Dysgonomonas</taxon>
    </lineage>
</organism>
<dbReference type="Proteomes" id="UP001596023">
    <property type="component" value="Unassembled WGS sequence"/>
</dbReference>
<keyword evidence="3" id="KW-1185">Reference proteome</keyword>
<comment type="caution">
    <text evidence="2">The sequence shown here is derived from an EMBL/GenBank/DDBJ whole genome shotgun (WGS) entry which is preliminary data.</text>
</comment>
<dbReference type="Pfam" id="PF11589">
    <property type="entry name" value="DUF3244"/>
    <property type="match status" value="1"/>
</dbReference>
<proteinExistence type="predicted"/>
<evidence type="ECO:0000313" key="3">
    <source>
        <dbReference type="Proteomes" id="UP001596023"/>
    </source>
</evidence>
<dbReference type="EMBL" id="JBHSGN010000170">
    <property type="protein sequence ID" value="MFC4677088.1"/>
    <property type="molecule type" value="Genomic_DNA"/>
</dbReference>